<comment type="caution">
    <text evidence="2">The sequence shown here is derived from an EMBL/GenBank/DDBJ whole genome shotgun (WGS) entry which is preliminary data.</text>
</comment>
<sequence length="344" mass="37478">MTGTVVRKMIVGLLALLCWHGAAQAQLVAKAGGLRPAQLALVINDDEPNSVEIGEYYRQARNLPAENVVHVRIPNRPRKLDAEQFRQLKEQIDARLGPHIEAVLMVWTAPYAVECNAITAAYTMGFDAEVCATPCGPAKPNLYFNNTSSDPQGEHGMRLSMLLPTDSVAAAKALIGRGVSAGFSTPAANAWYLTTSESARNSRAPFFPRAGVVAARKLTVKRLSADFIENEKDIMIYQTGMARVARLETLQFLPGALADSLTSFGGDLYGTGQMSSLRWLEAGATASYGTVSEPCNYWQKFPQPTVLLSHYLRGVTAIEAYWRSVAWPAQGVFIGEPLAAPYRR</sequence>
<evidence type="ECO:0000313" key="3">
    <source>
        <dbReference type="Proteomes" id="UP000475582"/>
    </source>
</evidence>
<reference evidence="2 3" key="1">
    <citation type="submission" date="2019-11" db="EMBL/GenBank/DDBJ databases">
        <title>Type strains purchased from KCTC, JCM and DSMZ.</title>
        <authorList>
            <person name="Lu H."/>
        </authorList>
    </citation>
    <scope>NUCLEOTIDE SEQUENCE [LARGE SCALE GENOMIC DNA]</scope>
    <source>
        <strain evidence="2 3">KCTC 22382</strain>
    </source>
</reference>
<evidence type="ECO:0000256" key="1">
    <source>
        <dbReference type="SAM" id="SignalP"/>
    </source>
</evidence>
<dbReference type="OrthoDB" id="420256at2"/>
<organism evidence="2 3">
    <name type="scientific">Duganella radicis</name>
    <dbReference type="NCBI Taxonomy" id="551988"/>
    <lineage>
        <taxon>Bacteria</taxon>
        <taxon>Pseudomonadati</taxon>
        <taxon>Pseudomonadota</taxon>
        <taxon>Betaproteobacteria</taxon>
        <taxon>Burkholderiales</taxon>
        <taxon>Oxalobacteraceae</taxon>
        <taxon>Telluria group</taxon>
        <taxon>Duganella</taxon>
    </lineage>
</organism>
<keyword evidence="1" id="KW-0732">Signal</keyword>
<gene>
    <name evidence="2" type="ORF">GM676_28805</name>
</gene>
<accession>A0A6L6PRZ4</accession>
<name>A0A6L6PRZ4_9BURK</name>
<dbReference type="NCBIfam" id="TIGR03790">
    <property type="entry name" value="TIGR03790 family protein"/>
    <property type="match status" value="1"/>
</dbReference>
<dbReference type="AlphaFoldDB" id="A0A6L6PRZ4"/>
<feature type="chain" id="PRO_5026848969" evidence="1">
    <location>
        <begin position="26"/>
        <end position="344"/>
    </location>
</feature>
<proteinExistence type="predicted"/>
<protein>
    <submittedName>
        <fullName evidence="2">TIGR03790 family protein</fullName>
    </submittedName>
</protein>
<dbReference type="Proteomes" id="UP000475582">
    <property type="component" value="Unassembled WGS sequence"/>
</dbReference>
<feature type="signal peptide" evidence="1">
    <location>
        <begin position="1"/>
        <end position="25"/>
    </location>
</feature>
<evidence type="ECO:0000313" key="2">
    <source>
        <dbReference type="EMBL" id="MTV41559.1"/>
    </source>
</evidence>
<dbReference type="InterPro" id="IPR022265">
    <property type="entry name" value="CHP03790"/>
</dbReference>
<keyword evidence="3" id="KW-1185">Reference proteome</keyword>
<dbReference type="EMBL" id="WNKY01000060">
    <property type="protein sequence ID" value="MTV41559.1"/>
    <property type="molecule type" value="Genomic_DNA"/>
</dbReference>